<dbReference type="InterPro" id="IPR011342">
    <property type="entry name" value="Shikimate_DH"/>
</dbReference>
<dbReference type="GO" id="GO:0009073">
    <property type="term" value="P:aromatic amino acid family biosynthetic process"/>
    <property type="evidence" value="ECO:0007669"/>
    <property type="project" value="UniProtKB-KW"/>
</dbReference>
<dbReference type="InterPro" id="IPR013708">
    <property type="entry name" value="Shikimate_DH-bd_N"/>
</dbReference>
<evidence type="ECO:0000256" key="6">
    <source>
        <dbReference type="ARBA" id="ARBA00023141"/>
    </source>
</evidence>
<evidence type="ECO:0000259" key="9">
    <source>
        <dbReference type="Pfam" id="PF08501"/>
    </source>
</evidence>
<dbReference type="SUPFAM" id="SSF53223">
    <property type="entry name" value="Aminoacid dehydrogenase-like, N-terminal domain"/>
    <property type="match status" value="1"/>
</dbReference>
<dbReference type="NCBIfam" id="TIGR00507">
    <property type="entry name" value="aroE"/>
    <property type="match status" value="1"/>
</dbReference>
<dbReference type="Gene3D" id="3.40.50.720">
    <property type="entry name" value="NAD(P)-binding Rossmann-like Domain"/>
    <property type="match status" value="1"/>
</dbReference>
<name>A0A7C5DH89_9CHLB</name>
<reference evidence="11" key="1">
    <citation type="journal article" date="2020" name="mSystems">
        <title>Genome- and Community-Level Interaction Insights into Carbon Utilization and Element Cycling Functions of Hydrothermarchaeota in Hydrothermal Sediment.</title>
        <authorList>
            <person name="Zhou Z."/>
            <person name="Liu Y."/>
            <person name="Xu W."/>
            <person name="Pan J."/>
            <person name="Luo Z.H."/>
            <person name="Li M."/>
        </authorList>
    </citation>
    <scope>NUCLEOTIDE SEQUENCE [LARGE SCALE GENOMIC DNA]</scope>
    <source>
        <strain evidence="11">HyVt-633</strain>
    </source>
</reference>
<feature type="binding site" evidence="8">
    <location>
        <position position="234"/>
    </location>
    <ligand>
        <name>NADP(+)</name>
        <dbReference type="ChEBI" id="CHEBI:58349"/>
    </ligand>
</feature>
<evidence type="ECO:0000256" key="7">
    <source>
        <dbReference type="ARBA" id="ARBA00049442"/>
    </source>
</evidence>
<protein>
    <recommendedName>
        <fullName evidence="2 8">Shikimate dehydrogenase (NADP(+))</fullName>
        <shortName evidence="8">SDH</shortName>
        <ecNumber evidence="2 8">1.1.1.25</ecNumber>
    </recommendedName>
</protein>
<dbReference type="EC" id="1.1.1.25" evidence="2 8"/>
<gene>
    <name evidence="8" type="primary">aroE</name>
    <name evidence="11" type="ORF">ENL07_08210</name>
</gene>
<dbReference type="GO" id="GO:0019632">
    <property type="term" value="P:shikimate metabolic process"/>
    <property type="evidence" value="ECO:0007669"/>
    <property type="project" value="InterPro"/>
</dbReference>
<dbReference type="GO" id="GO:0050661">
    <property type="term" value="F:NADP binding"/>
    <property type="evidence" value="ECO:0007669"/>
    <property type="project" value="InterPro"/>
</dbReference>
<keyword evidence="3 8" id="KW-0028">Amino-acid biosynthesis</keyword>
<dbReference type="Proteomes" id="UP000886058">
    <property type="component" value="Unassembled WGS sequence"/>
</dbReference>
<dbReference type="Pfam" id="PF18317">
    <property type="entry name" value="SDH_C"/>
    <property type="match status" value="1"/>
</dbReference>
<dbReference type="NCBIfam" id="NF001319">
    <property type="entry name" value="PRK00258.3-3"/>
    <property type="match status" value="1"/>
</dbReference>
<dbReference type="UniPathway" id="UPA00053">
    <property type="reaction ID" value="UER00087"/>
</dbReference>
<keyword evidence="6 8" id="KW-0057">Aromatic amino acid biosynthesis</keyword>
<dbReference type="GO" id="GO:0005829">
    <property type="term" value="C:cytosol"/>
    <property type="evidence" value="ECO:0007669"/>
    <property type="project" value="TreeGrafter"/>
</dbReference>
<comment type="function">
    <text evidence="8">Involved in the biosynthesis of the chorismate, which leads to the biosynthesis of aromatic amino acids. Catalyzes the reversible NADPH linked reduction of 3-dehydroshikimate (DHSA) to yield shikimate (SA).</text>
</comment>
<dbReference type="AlphaFoldDB" id="A0A7C5DH89"/>
<dbReference type="SUPFAM" id="SSF51735">
    <property type="entry name" value="NAD(P)-binding Rossmann-fold domains"/>
    <property type="match status" value="1"/>
</dbReference>
<accession>A0A7C5DH89</accession>
<dbReference type="GO" id="GO:0004764">
    <property type="term" value="F:shikimate 3-dehydrogenase (NADP+) activity"/>
    <property type="evidence" value="ECO:0007669"/>
    <property type="project" value="UniProtKB-UniRule"/>
</dbReference>
<evidence type="ECO:0000256" key="1">
    <source>
        <dbReference type="ARBA" id="ARBA00004871"/>
    </source>
</evidence>
<dbReference type="InterPro" id="IPR022893">
    <property type="entry name" value="Shikimate_DH_fam"/>
</dbReference>
<feature type="binding site" evidence="8">
    <location>
        <position position="108"/>
    </location>
    <ligand>
        <name>shikimate</name>
        <dbReference type="ChEBI" id="CHEBI:36208"/>
    </ligand>
</feature>
<dbReference type="GO" id="GO:0008652">
    <property type="term" value="P:amino acid biosynthetic process"/>
    <property type="evidence" value="ECO:0007669"/>
    <property type="project" value="UniProtKB-KW"/>
</dbReference>
<dbReference type="Gene3D" id="3.40.50.10860">
    <property type="entry name" value="Leucine Dehydrogenase, chain A, domain 1"/>
    <property type="match status" value="1"/>
</dbReference>
<comment type="subunit">
    <text evidence="8">Homodimer.</text>
</comment>
<comment type="similarity">
    <text evidence="8">Belongs to the shikimate dehydrogenase family.</text>
</comment>
<evidence type="ECO:0000313" key="11">
    <source>
        <dbReference type="EMBL" id="HHE32591.1"/>
    </source>
</evidence>
<organism evidence="11">
    <name type="scientific">Chlorobaculum parvum</name>
    <dbReference type="NCBI Taxonomy" id="274539"/>
    <lineage>
        <taxon>Bacteria</taxon>
        <taxon>Pseudomonadati</taxon>
        <taxon>Chlorobiota</taxon>
        <taxon>Chlorobiia</taxon>
        <taxon>Chlorobiales</taxon>
        <taxon>Chlorobiaceae</taxon>
        <taxon>Chlorobaculum</taxon>
    </lineage>
</organism>
<feature type="domain" description="Shikimate dehydrogenase substrate binding N-terminal" evidence="9">
    <location>
        <begin position="12"/>
        <end position="95"/>
    </location>
</feature>
<dbReference type="EMBL" id="DRSQ01000167">
    <property type="protein sequence ID" value="HHE32591.1"/>
    <property type="molecule type" value="Genomic_DNA"/>
</dbReference>
<feature type="binding site" evidence="8">
    <location>
        <begin position="20"/>
        <end position="22"/>
    </location>
    <ligand>
        <name>shikimate</name>
        <dbReference type="ChEBI" id="CHEBI:36208"/>
    </ligand>
</feature>
<feature type="binding site" evidence="8">
    <location>
        <position position="264"/>
    </location>
    <ligand>
        <name>shikimate</name>
        <dbReference type="ChEBI" id="CHEBI:36208"/>
    </ligand>
</feature>
<evidence type="ECO:0000256" key="8">
    <source>
        <dbReference type="HAMAP-Rule" id="MF_00222"/>
    </source>
</evidence>
<sequence>MSKWQAIKVFGLIGRNVDYSWSPLIHNTAFQALGLPCVYTIFNIAAPELVGDALTGCRALGIAGFNVTIPYKKTVVPLLDELSPEAQAIGAVNTIVNDNGHLTGHNTDIAGFAAPIMPMVERIHDKPVCIFGNGGAALAAVEAFRLHFRPSSVRLMVRNLEKAEAMLEGYAHSELVEPHLTSELDKPDSERLLCECGVIVNATPIGTAGRSDAIRSVVPPERKLLHEGQIVYDMVYNPLETPLLAEAHAAGAETISGIEMLIGQAARSFSIWTGQEMPIDTVRNTMLAEIGRSGAS</sequence>
<comment type="catalytic activity">
    <reaction evidence="7 8">
        <text>shikimate + NADP(+) = 3-dehydroshikimate + NADPH + H(+)</text>
        <dbReference type="Rhea" id="RHEA:17737"/>
        <dbReference type="ChEBI" id="CHEBI:15378"/>
        <dbReference type="ChEBI" id="CHEBI:16630"/>
        <dbReference type="ChEBI" id="CHEBI:36208"/>
        <dbReference type="ChEBI" id="CHEBI:57783"/>
        <dbReference type="ChEBI" id="CHEBI:58349"/>
        <dbReference type="EC" id="1.1.1.25"/>
    </reaction>
</comment>
<comment type="caution">
    <text evidence="8">Lacks conserved residue(s) required for the propagation of feature annotation.</text>
</comment>
<dbReference type="PANTHER" id="PTHR21089">
    <property type="entry name" value="SHIKIMATE DEHYDROGENASE"/>
    <property type="match status" value="1"/>
</dbReference>
<keyword evidence="5 8" id="KW-0560">Oxidoreductase</keyword>
<feature type="active site" description="Proton acceptor" evidence="8">
    <location>
        <position position="72"/>
    </location>
</feature>
<feature type="binding site" evidence="8">
    <location>
        <position position="257"/>
    </location>
    <ligand>
        <name>NADP(+)</name>
        <dbReference type="ChEBI" id="CHEBI:58349"/>
    </ligand>
</feature>
<dbReference type="Pfam" id="PF08501">
    <property type="entry name" value="Shikimate_dh_N"/>
    <property type="match status" value="1"/>
</dbReference>
<evidence type="ECO:0000259" key="10">
    <source>
        <dbReference type="Pfam" id="PF18317"/>
    </source>
</evidence>
<dbReference type="InterPro" id="IPR036291">
    <property type="entry name" value="NAD(P)-bd_dom_sf"/>
</dbReference>
<evidence type="ECO:0000256" key="5">
    <source>
        <dbReference type="ARBA" id="ARBA00023002"/>
    </source>
</evidence>
<feature type="binding site" evidence="8">
    <location>
        <position position="68"/>
    </location>
    <ligand>
        <name>shikimate</name>
        <dbReference type="ChEBI" id="CHEBI:36208"/>
    </ligand>
</feature>
<evidence type="ECO:0000256" key="3">
    <source>
        <dbReference type="ARBA" id="ARBA00022605"/>
    </source>
</evidence>
<feature type="binding site" evidence="8">
    <location>
        <position position="93"/>
    </location>
    <ligand>
        <name>shikimate</name>
        <dbReference type="ChEBI" id="CHEBI:36208"/>
    </ligand>
</feature>
<dbReference type="InterPro" id="IPR046346">
    <property type="entry name" value="Aminoacid_DH-like_N_sf"/>
</dbReference>
<comment type="pathway">
    <text evidence="1 8">Metabolic intermediate biosynthesis; chorismate biosynthesis; chorismate from D-erythrose 4-phosphate and phosphoenolpyruvate: step 4/7.</text>
</comment>
<dbReference type="InterPro" id="IPR041121">
    <property type="entry name" value="SDH_C"/>
</dbReference>
<feature type="binding site" evidence="8">
    <location>
        <begin position="132"/>
        <end position="136"/>
    </location>
    <ligand>
        <name>NADP(+)</name>
        <dbReference type="ChEBI" id="CHEBI:58349"/>
    </ligand>
</feature>
<feature type="domain" description="SDH C-terminal" evidence="10">
    <location>
        <begin position="257"/>
        <end position="287"/>
    </location>
</feature>
<keyword evidence="4 8" id="KW-0521">NADP</keyword>
<dbReference type="CDD" id="cd01065">
    <property type="entry name" value="NAD_bind_Shikimate_DH"/>
    <property type="match status" value="1"/>
</dbReference>
<feature type="binding site" evidence="8">
    <location>
        <position position="236"/>
    </location>
    <ligand>
        <name>shikimate</name>
        <dbReference type="ChEBI" id="CHEBI:36208"/>
    </ligand>
</feature>
<comment type="caution">
    <text evidence="11">The sequence shown here is derived from an EMBL/GenBank/DDBJ whole genome shotgun (WGS) entry which is preliminary data.</text>
</comment>
<dbReference type="PANTHER" id="PTHR21089:SF1">
    <property type="entry name" value="BIFUNCTIONAL 3-DEHYDROQUINATE DEHYDRATASE_SHIKIMATE DEHYDROGENASE, CHLOROPLASTIC"/>
    <property type="match status" value="1"/>
</dbReference>
<proteinExistence type="inferred from homology"/>
<dbReference type="HAMAP" id="MF_00222">
    <property type="entry name" value="Shikimate_DH_AroE"/>
    <property type="match status" value="1"/>
</dbReference>
<evidence type="ECO:0000256" key="4">
    <source>
        <dbReference type="ARBA" id="ARBA00022857"/>
    </source>
</evidence>
<evidence type="ECO:0000256" key="2">
    <source>
        <dbReference type="ARBA" id="ARBA00012962"/>
    </source>
</evidence>
<dbReference type="GO" id="GO:0009423">
    <property type="term" value="P:chorismate biosynthetic process"/>
    <property type="evidence" value="ECO:0007669"/>
    <property type="project" value="UniProtKB-UniRule"/>
</dbReference>